<dbReference type="PANTHER" id="PTHR13353">
    <property type="entry name" value="TRANSMEMBRANE PROTEIN 19"/>
    <property type="match status" value="1"/>
</dbReference>
<gene>
    <name evidence="7" type="ORF">CLPU_8c00190</name>
</gene>
<dbReference type="PANTHER" id="PTHR13353:SF5">
    <property type="entry name" value="TRANSMEMBRANE PROTEIN 19"/>
    <property type="match status" value="1"/>
</dbReference>
<feature type="transmembrane region" description="Helical" evidence="6">
    <location>
        <begin position="29"/>
        <end position="62"/>
    </location>
</feature>
<evidence type="ECO:0000256" key="1">
    <source>
        <dbReference type="ARBA" id="ARBA00004141"/>
    </source>
</evidence>
<evidence type="ECO:0000256" key="6">
    <source>
        <dbReference type="SAM" id="Phobius"/>
    </source>
</evidence>
<evidence type="ECO:0000256" key="4">
    <source>
        <dbReference type="ARBA" id="ARBA00022989"/>
    </source>
</evidence>
<dbReference type="STRING" id="1503.CLPU_8c00190"/>
<keyword evidence="3 6" id="KW-0812">Transmembrane</keyword>
<feature type="transmembrane region" description="Helical" evidence="6">
    <location>
        <begin position="187"/>
        <end position="212"/>
    </location>
</feature>
<evidence type="ECO:0000313" key="8">
    <source>
        <dbReference type="Proteomes" id="UP000037267"/>
    </source>
</evidence>
<keyword evidence="8" id="KW-1185">Reference proteome</keyword>
<accession>A0A0L0W9P1</accession>
<dbReference type="AlphaFoldDB" id="A0A0L0W9P1"/>
<dbReference type="Pfam" id="PF01940">
    <property type="entry name" value="DUF92"/>
    <property type="match status" value="1"/>
</dbReference>
<dbReference type="InterPro" id="IPR002794">
    <property type="entry name" value="DUF92_TMEM19"/>
</dbReference>
<keyword evidence="4 6" id="KW-1133">Transmembrane helix</keyword>
<comment type="similarity">
    <text evidence="2">Belongs to the TMEM19 family.</text>
</comment>
<feature type="transmembrane region" description="Helical" evidence="6">
    <location>
        <begin position="83"/>
        <end position="104"/>
    </location>
</feature>
<comment type="caution">
    <text evidence="7">The sequence shown here is derived from an EMBL/GenBank/DDBJ whole genome shotgun (WGS) entry which is preliminary data.</text>
</comment>
<dbReference type="OrthoDB" id="9808500at2"/>
<evidence type="ECO:0000313" key="7">
    <source>
        <dbReference type="EMBL" id="KNF08254.1"/>
    </source>
</evidence>
<evidence type="ECO:0000256" key="3">
    <source>
        <dbReference type="ARBA" id="ARBA00022692"/>
    </source>
</evidence>
<dbReference type="GO" id="GO:0016020">
    <property type="term" value="C:membrane"/>
    <property type="evidence" value="ECO:0007669"/>
    <property type="project" value="UniProtKB-SubCell"/>
</dbReference>
<dbReference type="Proteomes" id="UP000037267">
    <property type="component" value="Unassembled WGS sequence"/>
</dbReference>
<proteinExistence type="inferred from homology"/>
<dbReference type="EMBL" id="LGSS01000008">
    <property type="protein sequence ID" value="KNF08254.1"/>
    <property type="molecule type" value="Genomic_DNA"/>
</dbReference>
<evidence type="ECO:0000256" key="5">
    <source>
        <dbReference type="ARBA" id="ARBA00023136"/>
    </source>
</evidence>
<keyword evidence="5 6" id="KW-0472">Membrane</keyword>
<feature type="transmembrane region" description="Helical" evidence="6">
    <location>
        <begin position="154"/>
        <end position="181"/>
    </location>
</feature>
<name>A0A0L0W9P1_GOTPU</name>
<organism evidence="7 8">
    <name type="scientific">Gottschalkia purinilytica</name>
    <name type="common">Clostridium purinilyticum</name>
    <dbReference type="NCBI Taxonomy" id="1503"/>
    <lineage>
        <taxon>Bacteria</taxon>
        <taxon>Bacillati</taxon>
        <taxon>Bacillota</taxon>
        <taxon>Tissierellia</taxon>
        <taxon>Tissierellales</taxon>
        <taxon>Gottschalkiaceae</taxon>
        <taxon>Gottschalkia</taxon>
    </lineage>
</organism>
<dbReference type="PATRIC" id="fig|1503.3.peg.3156"/>
<protein>
    <submittedName>
        <fullName evidence="7">Putative membrane protein</fullName>
    </submittedName>
</protein>
<comment type="subcellular location">
    <subcellularLocation>
        <location evidence="1">Membrane</location>
        <topology evidence="1">Multi-pass membrane protein</topology>
    </subcellularLocation>
</comment>
<reference evidence="8" key="1">
    <citation type="submission" date="2015-07" db="EMBL/GenBank/DDBJ databases">
        <title>Draft genome sequence of the purine-degrading Gottschalkia purinilyticum DSM 1384 (formerly Clostridium purinilyticum).</title>
        <authorList>
            <person name="Poehlein A."/>
            <person name="Schiel-Bengelsdorf B."/>
            <person name="Bengelsdorf F.R."/>
            <person name="Daniel R."/>
            <person name="Duerre P."/>
        </authorList>
    </citation>
    <scope>NUCLEOTIDE SEQUENCE [LARGE SCALE GENOMIC DNA]</scope>
    <source>
        <strain evidence="8">DSM 1384</strain>
    </source>
</reference>
<evidence type="ECO:0000256" key="2">
    <source>
        <dbReference type="ARBA" id="ARBA00009012"/>
    </source>
</evidence>
<sequence>MRQVFIGLLLSFLVSFVSFKKKALSTSGFIAGIFMGTLVYFFGGIIIFVSMFSAFASSSVLSKFKKDRKRHLELIHEKNDTRDHIQIIVNCITGLIFSILYYFYNQVEFLVISATSFAVLNSDTWASEIGVLSKKSPISILTGKKIEKGMSGGVSLLGTISSLLGAMFVALSFLLTWVVIYKYDNNLIYYFLVCTLFGFLGSLIDSLFGLLLQAQYFSEELNIFTEKSVSNGKANKLVRGFRIFNNDMVNLTSSITSCLIAMIII</sequence>
<dbReference type="RefSeq" id="WP_050355356.1">
    <property type="nucleotide sequence ID" value="NZ_LGSS01000008.1"/>
</dbReference>